<dbReference type="SUPFAM" id="SSF56529">
    <property type="entry name" value="FAH"/>
    <property type="match status" value="1"/>
</dbReference>
<accession>A0ABT5IXE3</accession>
<dbReference type="Gene3D" id="3.90.850.10">
    <property type="entry name" value="Fumarylacetoacetase-like, C-terminal domain"/>
    <property type="match status" value="1"/>
</dbReference>
<dbReference type="EMBL" id="JAQQLF010000009">
    <property type="protein sequence ID" value="MDC7717208.1"/>
    <property type="molecule type" value="Genomic_DNA"/>
</dbReference>
<dbReference type="NCBIfam" id="TIGR02305">
    <property type="entry name" value="HpaG-N-term"/>
    <property type="match status" value="1"/>
</dbReference>
<dbReference type="Proteomes" id="UP001219956">
    <property type="component" value="Unassembled WGS sequence"/>
</dbReference>
<dbReference type="InterPro" id="IPR036663">
    <property type="entry name" value="Fumarylacetoacetase_C_sf"/>
</dbReference>
<feature type="domain" description="Fumarylacetoacetase-like C-terminal" evidence="2">
    <location>
        <begin position="31"/>
        <end position="233"/>
    </location>
</feature>
<evidence type="ECO:0000259" key="2">
    <source>
        <dbReference type="Pfam" id="PF01557"/>
    </source>
</evidence>
<comment type="caution">
    <text evidence="3">The sequence shown here is derived from an EMBL/GenBank/DDBJ whole genome shotgun (WGS) entry which is preliminary data.</text>
</comment>
<proteinExistence type="predicted"/>
<dbReference type="Pfam" id="PF01557">
    <property type="entry name" value="FAA_hydrolase"/>
    <property type="match status" value="1"/>
</dbReference>
<dbReference type="InterPro" id="IPR012686">
    <property type="entry name" value="HPA_isomer/decarb_N"/>
</dbReference>
<organism evidence="3 4">
    <name type="scientific">Vogesella aquatica</name>
    <dbReference type="NCBI Taxonomy" id="2984206"/>
    <lineage>
        <taxon>Bacteria</taxon>
        <taxon>Pseudomonadati</taxon>
        <taxon>Pseudomonadota</taxon>
        <taxon>Betaproteobacteria</taxon>
        <taxon>Neisseriales</taxon>
        <taxon>Chromobacteriaceae</taxon>
        <taxon>Vogesella</taxon>
    </lineage>
</organism>
<evidence type="ECO:0000256" key="1">
    <source>
        <dbReference type="ARBA" id="ARBA00022723"/>
    </source>
</evidence>
<dbReference type="InterPro" id="IPR011234">
    <property type="entry name" value="Fumarylacetoacetase-like_C"/>
</dbReference>
<protein>
    <submittedName>
        <fullName evidence="3">Fumarylacetoacetate hydrolase family protein</fullName>
    </submittedName>
</protein>
<sequence>MTLQADGNLLLDNGNPLMESPQWLAPVTGTVYGAALNHCSLVESLAGAFEDAPYKAAPQAPVLFIKTSNTQIGHGAPIPFPAGVDRIQAGGALGIVIGKTARKVSAEQALAYVTAYTVVNEVSQPEDSFYRPAVKAKCRDGFCPIGPWLIDARRVDPHTLVVETYVNGTLRETNRCADLVRSVPQLIADISSFMTLEPGDLLIAGTPLRSVDLQAGDTVTIAIDGIGRLENPVIAEEAAR</sequence>
<dbReference type="PANTHER" id="PTHR11820">
    <property type="entry name" value="ACYLPYRUVASE"/>
    <property type="match status" value="1"/>
</dbReference>
<gene>
    <name evidence="3" type="ORF">PQU95_08265</name>
</gene>
<evidence type="ECO:0000313" key="4">
    <source>
        <dbReference type="Proteomes" id="UP001219956"/>
    </source>
</evidence>
<dbReference type="PANTHER" id="PTHR11820:SF114">
    <property type="entry name" value="4-HYDROXYPHENYLACETATE CATABOLISM PROTEIN"/>
    <property type="match status" value="1"/>
</dbReference>
<dbReference type="RefSeq" id="WP_272751562.1">
    <property type="nucleotide sequence ID" value="NZ_JAQQLF010000009.1"/>
</dbReference>
<keyword evidence="3" id="KW-0378">Hydrolase</keyword>
<keyword evidence="1" id="KW-0479">Metal-binding</keyword>
<name>A0ABT5IXE3_9NEIS</name>
<reference evidence="3 4" key="1">
    <citation type="submission" date="2023-01" db="EMBL/GenBank/DDBJ databases">
        <title>Novel species of the genus Vogesella isolated from rivers.</title>
        <authorList>
            <person name="Lu H."/>
        </authorList>
    </citation>
    <scope>NUCLEOTIDE SEQUENCE [LARGE SCALE GENOMIC DNA]</scope>
    <source>
        <strain evidence="3 4">DC21W</strain>
    </source>
</reference>
<evidence type="ECO:0000313" key="3">
    <source>
        <dbReference type="EMBL" id="MDC7717208.1"/>
    </source>
</evidence>
<dbReference type="GO" id="GO:0016787">
    <property type="term" value="F:hydrolase activity"/>
    <property type="evidence" value="ECO:0007669"/>
    <property type="project" value="UniProtKB-KW"/>
</dbReference>
<keyword evidence="4" id="KW-1185">Reference proteome</keyword>